<protein>
    <submittedName>
        <fullName evidence="1">Uncharacterized protein</fullName>
    </submittedName>
</protein>
<dbReference type="RefSeq" id="WP_135985977.1">
    <property type="nucleotide sequence ID" value="NZ_JAASQM010000005.1"/>
</dbReference>
<organism evidence="1 2">
    <name type="scientific">Sphingomonas naasensis</name>
    <dbReference type="NCBI Taxonomy" id="1344951"/>
    <lineage>
        <taxon>Bacteria</taxon>
        <taxon>Pseudomonadati</taxon>
        <taxon>Pseudomonadota</taxon>
        <taxon>Alphaproteobacteria</taxon>
        <taxon>Sphingomonadales</taxon>
        <taxon>Sphingomonadaceae</taxon>
        <taxon>Sphingomonas</taxon>
    </lineage>
</organism>
<dbReference type="EMBL" id="SRXU01000006">
    <property type="protein sequence ID" value="TGX40600.1"/>
    <property type="molecule type" value="Genomic_DNA"/>
</dbReference>
<gene>
    <name evidence="1" type="ORF">E5A74_13885</name>
</gene>
<comment type="caution">
    <text evidence="1">The sequence shown here is derived from an EMBL/GenBank/DDBJ whole genome shotgun (WGS) entry which is preliminary data.</text>
</comment>
<evidence type="ECO:0000313" key="2">
    <source>
        <dbReference type="Proteomes" id="UP000309848"/>
    </source>
</evidence>
<name>A0A4S1WGC5_9SPHN</name>
<keyword evidence="2" id="KW-1185">Reference proteome</keyword>
<proteinExistence type="predicted"/>
<accession>A0A4S1WGC5</accession>
<dbReference type="OrthoDB" id="9908603at2"/>
<reference evidence="1 2" key="1">
    <citation type="submission" date="2019-04" db="EMBL/GenBank/DDBJ databases">
        <title>Sphingomonas psychrotolerans sp. nov., isolated from soil in the Tianshan Mountains, Xinjiang, China.</title>
        <authorList>
            <person name="Luo Y."/>
            <person name="Sheng H."/>
        </authorList>
    </citation>
    <scope>NUCLEOTIDE SEQUENCE [LARGE SCALE GENOMIC DNA]</scope>
    <source>
        <strain evidence="1 2">KIS18-15</strain>
    </source>
</reference>
<dbReference type="Proteomes" id="UP000309848">
    <property type="component" value="Unassembled WGS sequence"/>
</dbReference>
<dbReference type="AlphaFoldDB" id="A0A4S1WGC5"/>
<sequence length="124" mass="13560">MHAGAAEQHRGTLSRARIDAAAVKTFAEARYVAQVVVLRAPRPRLLAEKVAPPPGLLRVTAVIKGTVPATLTVPLPDPCLAYFQKVGARLIVSARSSREQPVPMLAVTVDSLRRRKLGEWRHLR</sequence>
<evidence type="ECO:0000313" key="1">
    <source>
        <dbReference type="EMBL" id="TGX40600.1"/>
    </source>
</evidence>